<dbReference type="Gene3D" id="3.30.70.1430">
    <property type="entry name" value="Multidrug efflux transporter AcrB pore domain"/>
    <property type="match status" value="2"/>
</dbReference>
<dbReference type="SUPFAM" id="SSF82693">
    <property type="entry name" value="Multidrug efflux transporter AcrB pore domain, PN1, PN2, PC1 and PC2 subdomains"/>
    <property type="match status" value="3"/>
</dbReference>
<accession>A0A2Z4FMX2</accession>
<dbReference type="Gene3D" id="3.30.2090.10">
    <property type="entry name" value="Multidrug efflux transporter AcrB TolC docking domain, DN and DC subdomains"/>
    <property type="match status" value="2"/>
</dbReference>
<dbReference type="KEGG" id="bsed:DN745_13400"/>
<proteinExistence type="predicted"/>
<gene>
    <name evidence="1" type="ORF">DN745_13400</name>
</gene>
<keyword evidence="2" id="KW-1185">Reference proteome</keyword>
<name>A0A2Z4FMX2_9DELT</name>
<dbReference type="GO" id="GO:0042910">
    <property type="term" value="F:xenobiotic transmembrane transporter activity"/>
    <property type="evidence" value="ECO:0007669"/>
    <property type="project" value="TreeGrafter"/>
</dbReference>
<organism evidence="1 2">
    <name type="scientific">Bradymonas sediminis</name>
    <dbReference type="NCBI Taxonomy" id="1548548"/>
    <lineage>
        <taxon>Bacteria</taxon>
        <taxon>Deltaproteobacteria</taxon>
        <taxon>Bradymonadales</taxon>
        <taxon>Bradymonadaceae</taxon>
        <taxon>Bradymonas</taxon>
    </lineage>
</organism>
<sequence>MKLSDVSVTRPVFTTMMILALFVFGIWAYPKVGVDEYPEVEFPFVTVMTIYPGADPGSVETKVIDVLEEAINSVSGIEELRSTSSENVGMVMVQFELDRDVDQAVQDVRDKVASVLGDLPEDIDPPIIQKFDIGAAPILSLVVSGPESVRELTRIADEVVKTRIQTIQGVGNIDIVGGQEREFQVKLDPIALQRYGIAVEDVAQTIGAQNIAIPGGRVEYGGAEFSIKTEGEVFSAAELGNLVIAKISGRVVRVSDVADVQDAQEEKRSHAALNGESAVSLTIQKQSGGNTVEVAKLVREEIEEIRPLLGEGIELTVPVDNSVRIEASIDAVKFDLVFGAILAILIIMLFLRDWRATFISALALPTSVIATVAFIYMMGFTFNTMTMLAMTLSIGILIDDAIVVIENIHRHLEMGKSAIQAALDGTAEIGLAVLAITASLVAVFVPVATMKGILGRFFFQFGLTVAFAVTISLFVAFTITPMLSARMLKVEHKQGKISAMIEKIMVAIDNIYEKIVNFALRHTITTLALGIGSFVAAIALAGLIPFEFLPAEDNGEFEIFVEMPAGTPLETTMEYVETVTERVQAMPGVELTFATMGSGAQQEVHKGRIRVNLIDRSERSFTQNDAMEHVRKEVSSLKGAKIAVEPAGGIGGGGERQGDVQFLLLGNNYDELNESADRLIERLNAEGGFVDVDKSSRDGKPEVQILVDRERAAEFNVPVAMVGSAIRMLYAGQKVSEISTDGERYDVQVRLAEEHRLNPTEILDLTVRSTTGQLVPLSNIVEVREGTGPTQIDHFNRRRQVTVLANLEGLAMGDAIQLVNQVSEEVLLPGVRLELSGQAKNLAQSMGYMLEALILAIVLIYLILASQFESFVHPLTIMIALPLSFVGALGALLVTGMTLNIFTMIGFIMLMGLVTKNAVLLVDYANQLMREEGMSTFDALVRAGVVRLRPILMTTAAMIFGMTPVALGGDEKSAMAVAVIGGLITSTVLTLVVVPVVYLLMDKFTTFLKGLFGSSQDPDGPSGPEEELATA</sequence>
<dbReference type="EMBL" id="CP030032">
    <property type="protein sequence ID" value="AWV90272.1"/>
    <property type="molecule type" value="Genomic_DNA"/>
</dbReference>
<dbReference type="PANTHER" id="PTHR32063:SF0">
    <property type="entry name" value="SWARMING MOTILITY PROTEIN SWRC"/>
    <property type="match status" value="1"/>
</dbReference>
<dbReference type="Proteomes" id="UP000249799">
    <property type="component" value="Chromosome"/>
</dbReference>
<dbReference type="InterPro" id="IPR027463">
    <property type="entry name" value="AcrB_DN_DC_subdom"/>
</dbReference>
<dbReference type="PRINTS" id="PR00702">
    <property type="entry name" value="ACRIFLAVINRP"/>
</dbReference>
<dbReference type="PANTHER" id="PTHR32063">
    <property type="match status" value="1"/>
</dbReference>
<protein>
    <submittedName>
        <fullName evidence="1">AcrB/AcrD/AcrF family protein</fullName>
    </submittedName>
</protein>
<dbReference type="AlphaFoldDB" id="A0A2Z4FMX2"/>
<evidence type="ECO:0000313" key="2">
    <source>
        <dbReference type="Proteomes" id="UP000249799"/>
    </source>
</evidence>
<dbReference type="InterPro" id="IPR001036">
    <property type="entry name" value="Acrflvin-R"/>
</dbReference>
<reference evidence="1 2" key="1">
    <citation type="submission" date="2018-06" db="EMBL/GenBank/DDBJ databases">
        <title>Lujinxingia sediminis gen. nov. sp. nov., a new facultative anaerobic member of the class Deltaproteobacteria, and proposal of Lujinxingaceae fam. nov.</title>
        <authorList>
            <person name="Guo L.-Y."/>
            <person name="Li C.-M."/>
            <person name="Wang S."/>
            <person name="Du Z.-J."/>
        </authorList>
    </citation>
    <scope>NUCLEOTIDE SEQUENCE [LARGE SCALE GENOMIC DNA]</scope>
    <source>
        <strain evidence="1 2">FA350</strain>
    </source>
</reference>
<dbReference type="Gene3D" id="3.30.70.1320">
    <property type="entry name" value="Multidrug efflux transporter AcrB pore domain like"/>
    <property type="match status" value="1"/>
</dbReference>
<dbReference type="SUPFAM" id="SSF82714">
    <property type="entry name" value="Multidrug efflux transporter AcrB TolC docking domain, DN and DC subdomains"/>
    <property type="match status" value="2"/>
</dbReference>
<dbReference type="Pfam" id="PF00873">
    <property type="entry name" value="ACR_tran"/>
    <property type="match status" value="1"/>
</dbReference>
<dbReference type="SUPFAM" id="SSF82866">
    <property type="entry name" value="Multidrug efflux transporter AcrB transmembrane domain"/>
    <property type="match status" value="2"/>
</dbReference>
<evidence type="ECO:0000313" key="1">
    <source>
        <dbReference type="EMBL" id="AWV90272.1"/>
    </source>
</evidence>
<dbReference type="Gene3D" id="1.20.1640.10">
    <property type="entry name" value="Multidrug efflux transporter AcrB transmembrane domain"/>
    <property type="match status" value="2"/>
</dbReference>
<dbReference type="Gene3D" id="3.30.70.1440">
    <property type="entry name" value="Multidrug efflux transporter AcrB pore domain"/>
    <property type="match status" value="1"/>
</dbReference>
<dbReference type="OrthoDB" id="5298114at2"/>
<dbReference type="GO" id="GO:0005886">
    <property type="term" value="C:plasma membrane"/>
    <property type="evidence" value="ECO:0007669"/>
    <property type="project" value="TreeGrafter"/>
</dbReference>
<dbReference type="RefSeq" id="WP_111335598.1">
    <property type="nucleotide sequence ID" value="NZ_CP030032.1"/>
</dbReference>